<accession>A0AAW5E4C3</accession>
<gene>
    <name evidence="2" type="ORF">MJG50_13755</name>
</gene>
<dbReference type="SUPFAM" id="SSF48452">
    <property type="entry name" value="TPR-like"/>
    <property type="match status" value="1"/>
</dbReference>
<dbReference type="RefSeq" id="WP_240256317.1">
    <property type="nucleotide sequence ID" value="NZ_JAKTTI010000022.1"/>
</dbReference>
<evidence type="ECO:0000256" key="1">
    <source>
        <dbReference type="PROSITE-ProRule" id="PRU00339"/>
    </source>
</evidence>
<feature type="repeat" description="TPR" evidence="1">
    <location>
        <begin position="23"/>
        <end position="56"/>
    </location>
</feature>
<evidence type="ECO:0000313" key="3">
    <source>
        <dbReference type="Proteomes" id="UP001431131"/>
    </source>
</evidence>
<dbReference type="InterPro" id="IPR011990">
    <property type="entry name" value="TPR-like_helical_dom_sf"/>
</dbReference>
<organism evidence="2 3">
    <name type="scientific">Fredinandcohnia quinoae</name>
    <dbReference type="NCBI Taxonomy" id="2918902"/>
    <lineage>
        <taxon>Bacteria</taxon>
        <taxon>Bacillati</taxon>
        <taxon>Bacillota</taxon>
        <taxon>Bacilli</taxon>
        <taxon>Bacillales</taxon>
        <taxon>Bacillaceae</taxon>
        <taxon>Fredinandcohnia</taxon>
    </lineage>
</organism>
<keyword evidence="3" id="KW-1185">Reference proteome</keyword>
<dbReference type="AlphaFoldDB" id="A0AAW5E4C3"/>
<evidence type="ECO:0008006" key="4">
    <source>
        <dbReference type="Google" id="ProtNLM"/>
    </source>
</evidence>
<protein>
    <recommendedName>
        <fullName evidence="4">Tetratricopeptide repeat protein</fullName>
    </recommendedName>
</protein>
<proteinExistence type="predicted"/>
<dbReference type="EMBL" id="JAKTTI010000022">
    <property type="protein sequence ID" value="MCH1626399.1"/>
    <property type="molecule type" value="Genomic_DNA"/>
</dbReference>
<dbReference type="InterPro" id="IPR019734">
    <property type="entry name" value="TPR_rpt"/>
</dbReference>
<dbReference type="PROSITE" id="PS50005">
    <property type="entry name" value="TPR"/>
    <property type="match status" value="1"/>
</dbReference>
<dbReference type="Gene3D" id="1.25.40.10">
    <property type="entry name" value="Tetratricopeptide repeat domain"/>
    <property type="match status" value="1"/>
</dbReference>
<evidence type="ECO:0000313" key="2">
    <source>
        <dbReference type="EMBL" id="MCH1626399.1"/>
    </source>
</evidence>
<comment type="caution">
    <text evidence="2">The sequence shown here is derived from an EMBL/GenBank/DDBJ whole genome shotgun (WGS) entry which is preliminary data.</text>
</comment>
<reference evidence="2" key="1">
    <citation type="submission" date="2022-02" db="EMBL/GenBank/DDBJ databases">
        <title>Fredinandcohnia quinoae sp. nov. isolated from Chenopodium quinoa seeds.</title>
        <authorList>
            <person name="Saati-Santamaria Z."/>
            <person name="Flores-Felix J.D."/>
            <person name="Igual J.M."/>
            <person name="Velazquez E."/>
            <person name="Garcia-Fraile P."/>
            <person name="Martinez-Molina E."/>
        </authorList>
    </citation>
    <scope>NUCLEOTIDE SEQUENCE</scope>
    <source>
        <strain evidence="2">SECRCQ15</strain>
    </source>
</reference>
<dbReference type="Proteomes" id="UP001431131">
    <property type="component" value="Unassembled WGS sequence"/>
</dbReference>
<sequence>MRKKELNLYLAFLENSHFTDRKRDIEYTIGMFYVKEKEYEKAIIYFKKAFMNYEENYYYNPDFSLIIESYLKCNKIEDAKKALAFFMRQKAFDKRFSKLEKRYSHILR</sequence>
<name>A0AAW5E4C3_9BACI</name>
<keyword evidence="1" id="KW-0802">TPR repeat</keyword>